<gene>
    <name evidence="2" type="ORF">CLV78_101128</name>
</gene>
<name>A0A2T0RXX7_9RHOB</name>
<dbReference type="Proteomes" id="UP000239480">
    <property type="component" value="Unassembled WGS sequence"/>
</dbReference>
<dbReference type="AlphaFoldDB" id="A0A2T0RXX7"/>
<proteinExistence type="predicted"/>
<feature type="signal peptide" evidence="1">
    <location>
        <begin position="1"/>
        <end position="23"/>
    </location>
</feature>
<dbReference type="EMBL" id="PVTD01000001">
    <property type="protein sequence ID" value="PRY26035.1"/>
    <property type="molecule type" value="Genomic_DNA"/>
</dbReference>
<dbReference type="OrthoDB" id="7862366at2"/>
<evidence type="ECO:0000313" key="2">
    <source>
        <dbReference type="EMBL" id="PRY26035.1"/>
    </source>
</evidence>
<protein>
    <recommendedName>
        <fullName evidence="4">Secreted protein</fullName>
    </recommendedName>
</protein>
<sequence length="139" mass="14685">MRRFVFVASAVAAIGLVGLTGPAAEAQAVQRYSDGNNIAVTGTAQGFEVFGRAGSTGADYMCAAGEFSHVRLNARNNDRMVMTRPLGPSPTTPGRQSMEFVLLGPDARTPWGGSILQYPRRAGLNRSVGHARGLCSRSD</sequence>
<feature type="chain" id="PRO_5015637403" description="Secreted protein" evidence="1">
    <location>
        <begin position="24"/>
        <end position="139"/>
    </location>
</feature>
<evidence type="ECO:0000313" key="3">
    <source>
        <dbReference type="Proteomes" id="UP000239480"/>
    </source>
</evidence>
<reference evidence="2 3" key="1">
    <citation type="submission" date="2018-03" db="EMBL/GenBank/DDBJ databases">
        <title>Genomic Encyclopedia of Archaeal and Bacterial Type Strains, Phase II (KMG-II): from individual species to whole genera.</title>
        <authorList>
            <person name="Goeker M."/>
        </authorList>
    </citation>
    <scope>NUCLEOTIDE SEQUENCE [LARGE SCALE GENOMIC DNA]</scope>
    <source>
        <strain evidence="2 3">DSM 29328</strain>
    </source>
</reference>
<comment type="caution">
    <text evidence="2">The sequence shown here is derived from an EMBL/GenBank/DDBJ whole genome shotgun (WGS) entry which is preliminary data.</text>
</comment>
<evidence type="ECO:0008006" key="4">
    <source>
        <dbReference type="Google" id="ProtNLM"/>
    </source>
</evidence>
<dbReference type="RefSeq" id="WP_106202846.1">
    <property type="nucleotide sequence ID" value="NZ_PVTD01000001.1"/>
</dbReference>
<evidence type="ECO:0000256" key="1">
    <source>
        <dbReference type="SAM" id="SignalP"/>
    </source>
</evidence>
<accession>A0A2T0RXX7</accession>
<keyword evidence="3" id="KW-1185">Reference proteome</keyword>
<organism evidence="2 3">
    <name type="scientific">Aliiruegeria haliotis</name>
    <dbReference type="NCBI Taxonomy" id="1280846"/>
    <lineage>
        <taxon>Bacteria</taxon>
        <taxon>Pseudomonadati</taxon>
        <taxon>Pseudomonadota</taxon>
        <taxon>Alphaproteobacteria</taxon>
        <taxon>Rhodobacterales</taxon>
        <taxon>Roseobacteraceae</taxon>
        <taxon>Aliiruegeria</taxon>
    </lineage>
</organism>
<keyword evidence="1" id="KW-0732">Signal</keyword>